<dbReference type="SUPFAM" id="SSF56529">
    <property type="entry name" value="FAH"/>
    <property type="match status" value="1"/>
</dbReference>
<organism evidence="3 4">
    <name type="scientific">Sphingobium cyanobacteriorum</name>
    <dbReference type="NCBI Taxonomy" id="3063954"/>
    <lineage>
        <taxon>Bacteria</taxon>
        <taxon>Pseudomonadati</taxon>
        <taxon>Pseudomonadota</taxon>
        <taxon>Alphaproteobacteria</taxon>
        <taxon>Sphingomonadales</taxon>
        <taxon>Sphingomonadaceae</taxon>
        <taxon>Sphingobium</taxon>
    </lineage>
</organism>
<evidence type="ECO:0000313" key="4">
    <source>
        <dbReference type="Proteomes" id="UP001176471"/>
    </source>
</evidence>
<comment type="caution">
    <text evidence="3">The sequence shown here is derived from an EMBL/GenBank/DDBJ whole genome shotgun (WGS) entry which is preliminary data.</text>
</comment>
<reference evidence="3" key="1">
    <citation type="submission" date="2023-07" db="EMBL/GenBank/DDBJ databases">
        <title>Bacterial whole genome sequence for Sphingobium sp. HBC34.</title>
        <authorList>
            <person name="Le V."/>
            <person name="Ko S.-R."/>
            <person name="Ahn C.-Y."/>
            <person name="Oh H.-M."/>
        </authorList>
    </citation>
    <scope>NUCLEOTIDE SEQUENCE</scope>
    <source>
        <strain evidence="3">HBC34</strain>
    </source>
</reference>
<keyword evidence="1" id="KW-0456">Lyase</keyword>
<dbReference type="RefSeq" id="WP_304536071.1">
    <property type="nucleotide sequence ID" value="NZ_JAUQOM010000004.1"/>
</dbReference>
<keyword evidence="4" id="KW-1185">Reference proteome</keyword>
<proteinExistence type="predicted"/>
<dbReference type="Gene3D" id="3.90.850.10">
    <property type="entry name" value="Fumarylacetoacetase-like, C-terminal domain"/>
    <property type="match status" value="1"/>
</dbReference>
<evidence type="ECO:0000313" key="3">
    <source>
        <dbReference type="EMBL" id="MDO7835523.1"/>
    </source>
</evidence>
<dbReference type="PANTHER" id="PTHR30143">
    <property type="entry name" value="ACID HYDRATASE"/>
    <property type="match status" value="1"/>
</dbReference>
<dbReference type="PANTHER" id="PTHR30143:SF0">
    <property type="entry name" value="2-KETO-4-PENTENOATE HYDRATASE"/>
    <property type="match status" value="1"/>
</dbReference>
<dbReference type="InterPro" id="IPR011234">
    <property type="entry name" value="Fumarylacetoacetase-like_C"/>
</dbReference>
<dbReference type="GO" id="GO:0016787">
    <property type="term" value="F:hydrolase activity"/>
    <property type="evidence" value="ECO:0007669"/>
    <property type="project" value="UniProtKB-KW"/>
</dbReference>
<dbReference type="Proteomes" id="UP001176471">
    <property type="component" value="Unassembled WGS sequence"/>
</dbReference>
<dbReference type="EMBL" id="JAUQOM010000004">
    <property type="protein sequence ID" value="MDO7835523.1"/>
    <property type="molecule type" value="Genomic_DNA"/>
</dbReference>
<keyword evidence="3" id="KW-0378">Hydrolase</keyword>
<protein>
    <submittedName>
        <fullName evidence="3">Fumarylacetoacetate hydrolase family protein</fullName>
    </submittedName>
</protein>
<accession>A0ABT8ZN24</accession>
<name>A0ABT8ZN24_9SPHN</name>
<sequence>MIAAALDMARRTGNPVPLTPDMALDRAYRVQANAFADRRQPIAGWKIGLTGEGIRIALGADAPAAGRLAQADILRSPAVALIGPGDYYVEAELLFSMSRALPPQDAPFTPDQVAAAVGALHAGIELVTSRFESDDLPLGLLVADNCMADRLLVGDKVADGWDDRFANMAVTLDGPGNQSARGSTAAVMGSPLLAVTWLANWLAGQGLLLDAGQIVSSGTCTGVTLVMPGDRVVVDMGGLGGAAMEFTAGS</sequence>
<dbReference type="InterPro" id="IPR050772">
    <property type="entry name" value="Hydratase-Decarb/MhpD_sf"/>
</dbReference>
<feature type="domain" description="Fumarylacetoacetase-like C-terminal" evidence="2">
    <location>
        <begin position="88"/>
        <end position="242"/>
    </location>
</feature>
<evidence type="ECO:0000256" key="1">
    <source>
        <dbReference type="ARBA" id="ARBA00023239"/>
    </source>
</evidence>
<gene>
    <name evidence="3" type="ORF">Q4610_10765</name>
</gene>
<dbReference type="Pfam" id="PF01557">
    <property type="entry name" value="FAA_hydrolase"/>
    <property type="match status" value="1"/>
</dbReference>
<dbReference type="InterPro" id="IPR036663">
    <property type="entry name" value="Fumarylacetoacetase_C_sf"/>
</dbReference>
<evidence type="ECO:0000259" key="2">
    <source>
        <dbReference type="Pfam" id="PF01557"/>
    </source>
</evidence>